<keyword evidence="7" id="KW-0282">Flagellum</keyword>
<dbReference type="AlphaFoldDB" id="A0A099KMB8"/>
<evidence type="ECO:0000256" key="6">
    <source>
        <dbReference type="PIRNR" id="PIRNR039090"/>
    </source>
</evidence>
<dbReference type="InterPro" id="IPR036584">
    <property type="entry name" value="FliS_sf"/>
</dbReference>
<dbReference type="PIRSF" id="PIRSF039090">
    <property type="entry name" value="Flis"/>
    <property type="match status" value="1"/>
</dbReference>
<name>A0A099KMB8_COLPS</name>
<sequence length="132" mass="14381">MTHASLKKYQQTTKSTAQQASPYQLVAMLFQKLLGNIATAKGAISQNNFEKKGTELSNAIAIIGVLEGSLDFKEGGEVSENLASLYKFCSEQLLVASTNNDSDKLEEVIQILLPIKAGWDSIPLENQTQVSF</sequence>
<evidence type="ECO:0000256" key="4">
    <source>
        <dbReference type="ARBA" id="ARBA00022795"/>
    </source>
</evidence>
<keyword evidence="5" id="KW-0143">Chaperone</keyword>
<dbReference type="SUPFAM" id="SSF101116">
    <property type="entry name" value="Flagellar export chaperone FliS"/>
    <property type="match status" value="1"/>
</dbReference>
<dbReference type="EMBL" id="JQED01000029">
    <property type="protein sequence ID" value="KGJ91390.1"/>
    <property type="molecule type" value="Genomic_DNA"/>
</dbReference>
<dbReference type="Proteomes" id="UP000029843">
    <property type="component" value="Unassembled WGS sequence"/>
</dbReference>
<dbReference type="NCBIfam" id="TIGR00208">
    <property type="entry name" value="fliS"/>
    <property type="match status" value="1"/>
</dbReference>
<dbReference type="PANTHER" id="PTHR34773:SF1">
    <property type="entry name" value="FLAGELLAR SECRETION CHAPERONE FLIS"/>
    <property type="match status" value="1"/>
</dbReference>
<dbReference type="CDD" id="cd16098">
    <property type="entry name" value="FliS"/>
    <property type="match status" value="1"/>
</dbReference>
<proteinExistence type="inferred from homology"/>
<keyword evidence="7" id="KW-0969">Cilium</keyword>
<protein>
    <recommendedName>
        <fullName evidence="6">Flagellar secretion chaperone FliS</fullName>
    </recommendedName>
</protein>
<dbReference type="PANTHER" id="PTHR34773">
    <property type="entry name" value="FLAGELLAR SECRETION CHAPERONE FLIS"/>
    <property type="match status" value="1"/>
</dbReference>
<dbReference type="GO" id="GO:0005829">
    <property type="term" value="C:cytosol"/>
    <property type="evidence" value="ECO:0007669"/>
    <property type="project" value="UniProtKB-SubCell"/>
</dbReference>
<keyword evidence="7" id="KW-0966">Cell projection</keyword>
<evidence type="ECO:0000256" key="1">
    <source>
        <dbReference type="ARBA" id="ARBA00004514"/>
    </source>
</evidence>
<evidence type="ECO:0000313" key="8">
    <source>
        <dbReference type="Proteomes" id="UP000029843"/>
    </source>
</evidence>
<dbReference type="Gene3D" id="1.20.120.340">
    <property type="entry name" value="Flagellar protein FliS"/>
    <property type="match status" value="1"/>
</dbReference>
<organism evidence="7 8">
    <name type="scientific">Colwellia psychrerythraea</name>
    <name type="common">Vibrio psychroerythus</name>
    <dbReference type="NCBI Taxonomy" id="28229"/>
    <lineage>
        <taxon>Bacteria</taxon>
        <taxon>Pseudomonadati</taxon>
        <taxon>Pseudomonadota</taxon>
        <taxon>Gammaproteobacteria</taxon>
        <taxon>Alteromonadales</taxon>
        <taxon>Colwelliaceae</taxon>
        <taxon>Colwellia</taxon>
    </lineage>
</organism>
<comment type="subcellular location">
    <subcellularLocation>
        <location evidence="1 6">Cytoplasm</location>
        <location evidence="1 6">Cytosol</location>
    </subcellularLocation>
</comment>
<dbReference type="InterPro" id="IPR003713">
    <property type="entry name" value="FliS"/>
</dbReference>
<keyword evidence="4 6" id="KW-1005">Bacterial flagellum biogenesis</keyword>
<dbReference type="OrthoDB" id="9792010at2"/>
<dbReference type="RefSeq" id="WP_033094015.1">
    <property type="nucleotide sequence ID" value="NZ_JQED01000029.1"/>
</dbReference>
<comment type="caution">
    <text evidence="7">The sequence shown here is derived from an EMBL/GenBank/DDBJ whole genome shotgun (WGS) entry which is preliminary data.</text>
</comment>
<dbReference type="GO" id="GO:0044780">
    <property type="term" value="P:bacterial-type flagellum assembly"/>
    <property type="evidence" value="ECO:0007669"/>
    <property type="project" value="InterPro"/>
</dbReference>
<gene>
    <name evidence="7" type="ORF">ND2E_3255</name>
</gene>
<dbReference type="GO" id="GO:0071973">
    <property type="term" value="P:bacterial-type flagellum-dependent cell motility"/>
    <property type="evidence" value="ECO:0007669"/>
    <property type="project" value="TreeGrafter"/>
</dbReference>
<evidence type="ECO:0000256" key="3">
    <source>
        <dbReference type="ARBA" id="ARBA00022490"/>
    </source>
</evidence>
<evidence type="ECO:0000256" key="5">
    <source>
        <dbReference type="ARBA" id="ARBA00023186"/>
    </source>
</evidence>
<comment type="similarity">
    <text evidence="2 6">Belongs to the FliS family.</text>
</comment>
<accession>A0A099KMB8</accession>
<keyword evidence="3 6" id="KW-0963">Cytoplasm</keyword>
<reference evidence="7 8" key="1">
    <citation type="submission" date="2014-08" db="EMBL/GenBank/DDBJ databases">
        <title>Genomic and Phenotypic Diversity of Colwellia psychrerythraea strains from Disparate Marine Basins.</title>
        <authorList>
            <person name="Techtmann S.M."/>
            <person name="Stelling S.C."/>
            <person name="Utturkar S.M."/>
            <person name="Alshibli N."/>
            <person name="Harris A."/>
            <person name="Brown S.D."/>
            <person name="Hazen T.C."/>
        </authorList>
    </citation>
    <scope>NUCLEOTIDE SEQUENCE [LARGE SCALE GENOMIC DNA]</scope>
    <source>
        <strain evidence="7 8">ND2E</strain>
    </source>
</reference>
<dbReference type="PATRIC" id="fig|28229.4.peg.2305"/>
<dbReference type="Pfam" id="PF02561">
    <property type="entry name" value="FliS"/>
    <property type="match status" value="1"/>
</dbReference>
<evidence type="ECO:0000256" key="2">
    <source>
        <dbReference type="ARBA" id="ARBA00008787"/>
    </source>
</evidence>
<evidence type="ECO:0000313" key="7">
    <source>
        <dbReference type="EMBL" id="KGJ91390.1"/>
    </source>
</evidence>